<evidence type="ECO:0000313" key="3">
    <source>
        <dbReference type="WBParaSite" id="TTAC_0000847601-mRNA-1"/>
    </source>
</evidence>
<organism evidence="3">
    <name type="scientific">Hydatigena taeniaeformis</name>
    <name type="common">Feline tapeworm</name>
    <name type="synonym">Taenia taeniaeformis</name>
    <dbReference type="NCBI Taxonomy" id="6205"/>
    <lineage>
        <taxon>Eukaryota</taxon>
        <taxon>Metazoa</taxon>
        <taxon>Spiralia</taxon>
        <taxon>Lophotrochozoa</taxon>
        <taxon>Platyhelminthes</taxon>
        <taxon>Cestoda</taxon>
        <taxon>Eucestoda</taxon>
        <taxon>Cyclophyllidea</taxon>
        <taxon>Taeniidae</taxon>
        <taxon>Hydatigera</taxon>
    </lineage>
</organism>
<dbReference type="WBParaSite" id="TTAC_0000847601-mRNA-1">
    <property type="protein sequence ID" value="TTAC_0000847601-mRNA-1"/>
    <property type="gene ID" value="TTAC_0000847601"/>
</dbReference>
<name>A0A0R3X4W7_HYDTA</name>
<reference evidence="1 2" key="2">
    <citation type="submission" date="2018-11" db="EMBL/GenBank/DDBJ databases">
        <authorList>
            <consortium name="Pathogen Informatics"/>
        </authorList>
    </citation>
    <scope>NUCLEOTIDE SEQUENCE [LARGE SCALE GENOMIC DNA]</scope>
</reference>
<dbReference type="AlphaFoldDB" id="A0A0R3X4W7"/>
<proteinExistence type="predicted"/>
<dbReference type="EMBL" id="UYWX01020510">
    <property type="protein sequence ID" value="VDM33016.1"/>
    <property type="molecule type" value="Genomic_DNA"/>
</dbReference>
<gene>
    <name evidence="1" type="ORF">TTAC_LOCUS8461</name>
</gene>
<evidence type="ECO:0000313" key="2">
    <source>
        <dbReference type="Proteomes" id="UP000274429"/>
    </source>
</evidence>
<evidence type="ECO:0000313" key="1">
    <source>
        <dbReference type="EMBL" id="VDM33016.1"/>
    </source>
</evidence>
<accession>A0A0R3X4W7</accession>
<keyword evidence="2" id="KW-1185">Reference proteome</keyword>
<protein>
    <submittedName>
        <fullName evidence="1 3">Uncharacterized protein</fullName>
    </submittedName>
</protein>
<reference evidence="3" key="1">
    <citation type="submission" date="2017-02" db="UniProtKB">
        <authorList>
            <consortium name="WormBaseParasite"/>
        </authorList>
    </citation>
    <scope>IDENTIFICATION</scope>
</reference>
<dbReference type="Proteomes" id="UP000274429">
    <property type="component" value="Unassembled WGS sequence"/>
</dbReference>
<sequence length="121" mass="13144">MLKSKCYTCPHLCDDVPHQPSRPNRWFENTGTYETVERASQEKKVYLREFLSSVTVSSACHRLRCVVPLSAAAANGRDRSDSCALALWVAAGDTLDIPGGRGRAAAAAAAGRRAYPTHLPN</sequence>